<sequence>MHKQDGFCARCGHNLLLPPGFTSAQKEAALELHDLEWCSRSCAAVINERRLKRHRLDLVGRERAAQRLLVPGERLAKF</sequence>
<evidence type="ECO:0000313" key="2">
    <source>
        <dbReference type="Proteomes" id="UP000277928"/>
    </source>
</evidence>
<organism evidence="1 2">
    <name type="scientific">Litomosoides sigmodontis</name>
    <name type="common">Filarial nematode worm</name>
    <dbReference type="NCBI Taxonomy" id="42156"/>
    <lineage>
        <taxon>Eukaryota</taxon>
        <taxon>Metazoa</taxon>
        <taxon>Ecdysozoa</taxon>
        <taxon>Nematoda</taxon>
        <taxon>Chromadorea</taxon>
        <taxon>Rhabditida</taxon>
        <taxon>Spirurina</taxon>
        <taxon>Spiruromorpha</taxon>
        <taxon>Filarioidea</taxon>
        <taxon>Onchocercidae</taxon>
        <taxon>Litomosoides</taxon>
    </lineage>
</organism>
<evidence type="ECO:0000313" key="1">
    <source>
        <dbReference type="EMBL" id="VDK84153.1"/>
    </source>
</evidence>
<dbReference type="EMBL" id="UYRX01000582">
    <property type="protein sequence ID" value="VDK84153.1"/>
    <property type="molecule type" value="Genomic_DNA"/>
</dbReference>
<accession>A0A3P6TLN6</accession>
<dbReference type="AlphaFoldDB" id="A0A3P6TLN6"/>
<reference evidence="1 2" key="1">
    <citation type="submission" date="2018-08" db="EMBL/GenBank/DDBJ databases">
        <authorList>
            <person name="Laetsch R D."/>
            <person name="Stevens L."/>
            <person name="Kumar S."/>
            <person name="Blaxter L. M."/>
        </authorList>
    </citation>
    <scope>NUCLEOTIDE SEQUENCE [LARGE SCALE GENOMIC DNA]</scope>
</reference>
<protein>
    <submittedName>
        <fullName evidence="1">Uncharacterized protein</fullName>
    </submittedName>
</protein>
<dbReference type="OrthoDB" id="5848276at2759"/>
<dbReference type="Proteomes" id="UP000277928">
    <property type="component" value="Unassembled WGS sequence"/>
</dbReference>
<dbReference type="OMA" id="ELHDLEW"/>
<proteinExistence type="predicted"/>
<name>A0A3P6TLN6_LITSI</name>
<gene>
    <name evidence="1" type="ORF">NLS_LOCUS6528</name>
</gene>
<keyword evidence="2" id="KW-1185">Reference proteome</keyword>